<name>D6TIE0_KTERA</name>
<evidence type="ECO:0000313" key="1">
    <source>
        <dbReference type="EMBL" id="EFH89197.1"/>
    </source>
</evidence>
<accession>D6TIE0</accession>
<dbReference type="OrthoDB" id="7593573at2"/>
<reference evidence="1 2" key="1">
    <citation type="journal article" date="2011" name="Stand. Genomic Sci.">
        <title>Non-contiguous finished genome sequence and contextual data of the filamentous soil bacterium Ktedonobacter racemifer type strain (SOSP1-21).</title>
        <authorList>
            <person name="Chang Y.J."/>
            <person name="Land M."/>
            <person name="Hauser L."/>
            <person name="Chertkov O."/>
            <person name="Del Rio T.G."/>
            <person name="Nolan M."/>
            <person name="Copeland A."/>
            <person name="Tice H."/>
            <person name="Cheng J.F."/>
            <person name="Lucas S."/>
            <person name="Han C."/>
            <person name="Goodwin L."/>
            <person name="Pitluck S."/>
            <person name="Ivanova N."/>
            <person name="Ovchinikova G."/>
            <person name="Pati A."/>
            <person name="Chen A."/>
            <person name="Palaniappan K."/>
            <person name="Mavromatis K."/>
            <person name="Liolios K."/>
            <person name="Brettin T."/>
            <person name="Fiebig A."/>
            <person name="Rohde M."/>
            <person name="Abt B."/>
            <person name="Goker M."/>
            <person name="Detter J.C."/>
            <person name="Woyke T."/>
            <person name="Bristow J."/>
            <person name="Eisen J.A."/>
            <person name="Markowitz V."/>
            <person name="Hugenholtz P."/>
            <person name="Kyrpides N.C."/>
            <person name="Klenk H.P."/>
            <person name="Lapidus A."/>
        </authorList>
    </citation>
    <scope>NUCLEOTIDE SEQUENCE [LARGE SCALE GENOMIC DNA]</scope>
    <source>
        <strain evidence="2">DSM 44963</strain>
    </source>
</reference>
<dbReference type="RefSeq" id="WP_007905633.1">
    <property type="nucleotide sequence ID" value="NZ_ADVG01000001.1"/>
</dbReference>
<organism evidence="1 2">
    <name type="scientific">Ktedonobacter racemifer DSM 44963</name>
    <dbReference type="NCBI Taxonomy" id="485913"/>
    <lineage>
        <taxon>Bacteria</taxon>
        <taxon>Bacillati</taxon>
        <taxon>Chloroflexota</taxon>
        <taxon>Ktedonobacteria</taxon>
        <taxon>Ktedonobacterales</taxon>
        <taxon>Ktedonobacteraceae</taxon>
        <taxon>Ktedonobacter</taxon>
    </lineage>
</organism>
<dbReference type="AlphaFoldDB" id="D6TIE0"/>
<gene>
    <name evidence="1" type="ORF">Krac_10739</name>
</gene>
<comment type="caution">
    <text evidence="1">The sequence shown here is derived from an EMBL/GenBank/DDBJ whole genome shotgun (WGS) entry which is preliminary data.</text>
</comment>
<protein>
    <recommendedName>
        <fullName evidence="3">SWIM zinc finger domain-containing protein</fullName>
    </recommendedName>
</protein>
<sequence>MAKIHRGANGKDQPGLMGRLGEKSREELLALLEQLVQRQPEIEPLLELLAELPLTATTQQKKRPGKGRERTLDPSAIRSQVDSAFYHAGEGWDAASRVAGDLEHLSDIGKDFAEAGEWANAQTVYAALAEETMIHYEGLHDEGQVSWVLGECAAGLVACLNAQPTLPQHERLGPSAREELLTALFDLWKFGYNYGGIGEDVAEALAEHATAQERKSIEAWIREELRPGQDFSSKWHNRHLIDFLATLKQAEHFSEEDVLEEYRKVGLYKEMAEKCLQLGRQQEALSIAQANVTEPMDVTWFAEQLLKSGEVWQEQALAFVEMRLGEVKPALPGKSQDFTSAQAVETYRRWLGEKYLLYGQAKQATDMELARFQANPDHTTYRSVRSAALATGQPGDLWPGLRPQLIQTLEQQGRWGALVTLYLDEKEIGQALAALAEMEHTPGAISIGYRFEGPASRYQAQVAEAAEESYPNEALRLYKPVVQRLIDGRGRENYQQATGYLTRIKRLYQKQEQEAEWERYITTLRNSNKSLRALKEELDKRGL</sequence>
<dbReference type="EMBL" id="ADVG01000001">
    <property type="protein sequence ID" value="EFH89197.1"/>
    <property type="molecule type" value="Genomic_DNA"/>
</dbReference>
<evidence type="ECO:0008006" key="3">
    <source>
        <dbReference type="Google" id="ProtNLM"/>
    </source>
</evidence>
<proteinExistence type="predicted"/>
<evidence type="ECO:0000313" key="2">
    <source>
        <dbReference type="Proteomes" id="UP000004508"/>
    </source>
</evidence>
<dbReference type="STRING" id="485913.Krac_10739"/>
<dbReference type="Proteomes" id="UP000004508">
    <property type="component" value="Unassembled WGS sequence"/>
</dbReference>
<dbReference type="InParanoid" id="D6TIE0"/>
<keyword evidence="2" id="KW-1185">Reference proteome</keyword>